<evidence type="ECO:0000313" key="8">
    <source>
        <dbReference type="EMBL" id="JAT21518.1"/>
    </source>
</evidence>
<evidence type="ECO:0000259" key="6">
    <source>
        <dbReference type="PROSITE" id="PS50178"/>
    </source>
</evidence>
<evidence type="ECO:0000256" key="3">
    <source>
        <dbReference type="ARBA" id="ARBA00022771"/>
    </source>
</evidence>
<dbReference type="InterPro" id="IPR028730">
    <property type="entry name" value="ZFYVE26"/>
</dbReference>
<dbReference type="InterPro" id="IPR000306">
    <property type="entry name" value="Znf_FYVE"/>
</dbReference>
<dbReference type="PANTHER" id="PTHR46591">
    <property type="entry name" value="ZINC FINGER FYVE DOMAIN-CONTAINING PROTEIN 26"/>
    <property type="match status" value="1"/>
</dbReference>
<dbReference type="InterPro" id="IPR011011">
    <property type="entry name" value="Znf_FYVE_PHD"/>
</dbReference>
<dbReference type="PROSITE" id="PS50178">
    <property type="entry name" value="ZF_FYVE"/>
    <property type="match status" value="1"/>
</dbReference>
<sequence>EYGVDNISNSSRDHITEFLKEFLKLDYISGKETIIKKDIGLTITKSYSTATLTRDISRKADEDSWESRGTRPDVLKYLVVRNPLLGQIVEKIHCIELGMETVRTPAATTPLERELLSDETNCLAELYSDNVMWAVLESTVRSDRLWPRLDAAVLQQDWQKCLDLLACVPEKQIKTDHRFGHFRDLVLEQLSPTTDGWRYCQNMKDPQRLYQLTLASLDKWPLQGCVAVLNVLLSLDSAVLSLSDLARARELQTSIQTTSKVTQATQTLSSTEDAWEVLEELLKCGEVHLALQWFHHSDLIHVDHSSQTLLLIGQLLLDLLERGQDVSAQELLESLPSESAVQICENILSRAQSISCLQHLVHFLQSQATTPAQILRYTHYDIGIHMLNHIPWQEQELYRDLASQPELLVEQLLMSTRISTLEEILGVLQGRLCLLPPGSPLSPPCLDALLRRYAARAVDVRVRTRELPTRRQLTPETPTKFVPPDTPPTKQEWVPNDEVTECMCCEASRFSMFNRRHHCRRCGRVVCGSCSPHRFKVSGYGNVKVRICSDCYEYILPRATQLEGARRMRAESRDSEVEWWLTKDLVYNATVREEFTYTHAPSVALCLSILKLHTEHSSLLRFLFTTIEMMLRLLRPISPGIINPEVDYTLLVTMIRSLLEFSKLSCSQYGSGSEWATVDGLFAEVDLLGMLVASPQTCAMLPTEPLRGQSALSALRENLLRSELWTLALEVSTKAGLDYNSVWLAWGKACLKAGAWTEARDKFAHCNPHKKDTQMLSDIIQILQDNPQLMDLKSRLGRLKVLSTRPEALHTSRGLEPKLYEECLYYLHTYGSHATTLSFYLNQNDIKSAVHLLVEAPVDLQVYLDSLFLPALQSGRVADLYSSMANIDKTFVVFKEYMRVSCAYCERHQLYHVLYQAQLITGDHVRAALTCIHFFRHNARTYNDLAASKSHLETAVGHLLQALKPSKEPKSLLVMQLSVQELTRYLSTARLQLEVVAFLASTAPAVSSHTLFSSSAHRVSLAAAVIAAGDDLEQSLALAARVTEDWQQGKSAVLCPAAAQLVRAGRASVVRRLAALYKSEPDLCNQMLTAALREHPQQSDIDPLMALITDVPSKIAAMIECGQLKSAYLLAVRHNRLSDIEKIMEVADQWGQPLIKKICLKKLNIPDDS</sequence>
<dbReference type="GO" id="GO:0032266">
    <property type="term" value="F:phosphatidylinositol-3-phosphate binding"/>
    <property type="evidence" value="ECO:0007669"/>
    <property type="project" value="InterPro"/>
</dbReference>
<dbReference type="GO" id="GO:0000281">
    <property type="term" value="P:mitotic cytokinesis"/>
    <property type="evidence" value="ECO:0007669"/>
    <property type="project" value="InterPro"/>
</dbReference>
<dbReference type="Pfam" id="PF01363">
    <property type="entry name" value="FYVE"/>
    <property type="match status" value="1"/>
</dbReference>
<dbReference type="AlphaFoldDB" id="A0A1B6KNB2"/>
<keyword evidence="1" id="KW-0597">Phosphoprotein</keyword>
<dbReference type="SMART" id="SM00064">
    <property type="entry name" value="FYVE"/>
    <property type="match status" value="1"/>
</dbReference>
<dbReference type="FunFam" id="3.30.40.10:FF:000295">
    <property type="entry name" value="Zinc finger, FYVE domain-containing 26"/>
    <property type="match status" value="1"/>
</dbReference>
<proteinExistence type="predicted"/>
<keyword evidence="4" id="KW-0862">Zinc</keyword>
<dbReference type="GO" id="GO:0030496">
    <property type="term" value="C:midbody"/>
    <property type="evidence" value="ECO:0007669"/>
    <property type="project" value="TreeGrafter"/>
</dbReference>
<evidence type="ECO:0000256" key="4">
    <source>
        <dbReference type="ARBA" id="ARBA00022833"/>
    </source>
</evidence>
<dbReference type="PANTHER" id="PTHR46591:SF1">
    <property type="entry name" value="ZINC FINGER FYVE DOMAIN-CONTAINING PROTEIN 26"/>
    <property type="match status" value="1"/>
</dbReference>
<dbReference type="GO" id="GO:0000724">
    <property type="term" value="P:double-strand break repair via homologous recombination"/>
    <property type="evidence" value="ECO:0007669"/>
    <property type="project" value="InterPro"/>
</dbReference>
<protein>
    <recommendedName>
        <fullName evidence="6">FYVE-type domain-containing protein</fullName>
    </recommendedName>
</protein>
<dbReference type="GO" id="GO:0005813">
    <property type="term" value="C:centrosome"/>
    <property type="evidence" value="ECO:0007669"/>
    <property type="project" value="TreeGrafter"/>
</dbReference>
<dbReference type="SUPFAM" id="SSF57903">
    <property type="entry name" value="FYVE/PHD zinc finger"/>
    <property type="match status" value="1"/>
</dbReference>
<reference evidence="7" key="1">
    <citation type="submission" date="2015-11" db="EMBL/GenBank/DDBJ databases">
        <title>De novo transcriptome assembly of four potential Pierce s Disease insect vectors from Arizona vineyards.</title>
        <authorList>
            <person name="Tassone E.E."/>
        </authorList>
    </citation>
    <scope>NUCLEOTIDE SEQUENCE</scope>
</reference>
<dbReference type="EMBL" id="GEBQ01027042">
    <property type="protein sequence ID" value="JAT12935.1"/>
    <property type="molecule type" value="Transcribed_RNA"/>
</dbReference>
<keyword evidence="2" id="KW-0479">Metal-binding</keyword>
<organism evidence="7">
    <name type="scientific">Graphocephala atropunctata</name>
    <dbReference type="NCBI Taxonomy" id="36148"/>
    <lineage>
        <taxon>Eukaryota</taxon>
        <taxon>Metazoa</taxon>
        <taxon>Ecdysozoa</taxon>
        <taxon>Arthropoda</taxon>
        <taxon>Hexapoda</taxon>
        <taxon>Insecta</taxon>
        <taxon>Pterygota</taxon>
        <taxon>Neoptera</taxon>
        <taxon>Paraneoptera</taxon>
        <taxon>Hemiptera</taxon>
        <taxon>Auchenorrhyncha</taxon>
        <taxon>Membracoidea</taxon>
        <taxon>Cicadellidae</taxon>
        <taxon>Cicadellinae</taxon>
        <taxon>Cicadellini</taxon>
        <taxon>Graphocephala</taxon>
    </lineage>
</organism>
<name>A0A1B6KNB2_9HEMI</name>
<dbReference type="InterPro" id="IPR017455">
    <property type="entry name" value="Znf_FYVE-rel"/>
</dbReference>
<dbReference type="Pfam" id="PF25569">
    <property type="entry name" value="TPR_ZFYVE26"/>
    <property type="match status" value="1"/>
</dbReference>
<evidence type="ECO:0000256" key="5">
    <source>
        <dbReference type="PROSITE-ProRule" id="PRU00091"/>
    </source>
</evidence>
<dbReference type="InterPro" id="IPR013083">
    <property type="entry name" value="Znf_RING/FYVE/PHD"/>
</dbReference>
<feature type="domain" description="FYVE-type" evidence="6">
    <location>
        <begin position="496"/>
        <end position="556"/>
    </location>
</feature>
<dbReference type="GO" id="GO:0032465">
    <property type="term" value="P:regulation of cytokinesis"/>
    <property type="evidence" value="ECO:0007669"/>
    <property type="project" value="TreeGrafter"/>
</dbReference>
<evidence type="ECO:0000256" key="1">
    <source>
        <dbReference type="ARBA" id="ARBA00022553"/>
    </source>
</evidence>
<evidence type="ECO:0000256" key="2">
    <source>
        <dbReference type="ARBA" id="ARBA00022723"/>
    </source>
</evidence>
<evidence type="ECO:0000313" key="7">
    <source>
        <dbReference type="EMBL" id="JAT12935.1"/>
    </source>
</evidence>
<dbReference type="EMBL" id="GEBQ01018459">
    <property type="protein sequence ID" value="JAT21518.1"/>
    <property type="molecule type" value="Transcribed_RNA"/>
</dbReference>
<dbReference type="Gene3D" id="3.30.40.10">
    <property type="entry name" value="Zinc/RING finger domain, C3HC4 (zinc finger)"/>
    <property type="match status" value="1"/>
</dbReference>
<gene>
    <name evidence="8" type="ORF">g.6286</name>
    <name evidence="7" type="ORF">g.6289</name>
</gene>
<dbReference type="InterPro" id="IPR057946">
    <property type="entry name" value="TPR_ZFYVE26"/>
</dbReference>
<dbReference type="GO" id="GO:0008270">
    <property type="term" value="F:zinc ion binding"/>
    <property type="evidence" value="ECO:0007669"/>
    <property type="project" value="UniProtKB-KW"/>
</dbReference>
<feature type="non-terminal residue" evidence="7">
    <location>
        <position position="1"/>
    </location>
</feature>
<keyword evidence="3 5" id="KW-0863">Zinc-finger</keyword>
<accession>A0A1B6KNB2</accession>
<dbReference type="GO" id="GO:0005765">
    <property type="term" value="C:lysosomal membrane"/>
    <property type="evidence" value="ECO:0007669"/>
    <property type="project" value="TreeGrafter"/>
</dbReference>